<evidence type="ECO:0000256" key="4">
    <source>
        <dbReference type="ARBA" id="ARBA00039045"/>
    </source>
</evidence>
<evidence type="ECO:0000256" key="1">
    <source>
        <dbReference type="ARBA" id="ARBA00008129"/>
    </source>
</evidence>
<name>A0ABR0E5R7_ZASCE</name>
<dbReference type="PANTHER" id="PTHR46044">
    <property type="entry name" value="NITRILASE"/>
    <property type="match status" value="1"/>
</dbReference>
<protein>
    <recommendedName>
        <fullName evidence="4">nitrilase</fullName>
        <ecNumber evidence="4">3.5.5.1</ecNumber>
    </recommendedName>
</protein>
<comment type="similarity">
    <text evidence="1">Belongs to the carbon-nitrogen hydrolase superfamily. Nitrilase family.</text>
</comment>
<dbReference type="Pfam" id="PF00795">
    <property type="entry name" value="CN_hydrolase"/>
    <property type="match status" value="1"/>
</dbReference>
<evidence type="ECO:0000256" key="3">
    <source>
        <dbReference type="ARBA" id="ARBA00036406"/>
    </source>
</evidence>
<feature type="domain" description="CN hydrolase" evidence="5">
    <location>
        <begin position="29"/>
        <end position="295"/>
    </location>
</feature>
<dbReference type="Gene3D" id="3.60.110.10">
    <property type="entry name" value="Carbon-nitrogen hydrolase"/>
    <property type="match status" value="1"/>
</dbReference>
<dbReference type="InterPro" id="IPR003010">
    <property type="entry name" value="C-N_Hydrolase"/>
</dbReference>
<dbReference type="InterPro" id="IPR044149">
    <property type="entry name" value="Nitrilases_CHs"/>
</dbReference>
<dbReference type="EC" id="3.5.5.1" evidence="4"/>
<comment type="catalytic activity">
    <reaction evidence="3">
        <text>a nitrile + 2 H2O = a carboxylate + NH4(+)</text>
        <dbReference type="Rhea" id="RHEA:21724"/>
        <dbReference type="ChEBI" id="CHEBI:15377"/>
        <dbReference type="ChEBI" id="CHEBI:18379"/>
        <dbReference type="ChEBI" id="CHEBI:28938"/>
        <dbReference type="ChEBI" id="CHEBI:29067"/>
        <dbReference type="EC" id="3.5.5.1"/>
    </reaction>
</comment>
<keyword evidence="2" id="KW-0378">Hydrolase</keyword>
<keyword evidence="7" id="KW-1185">Reference proteome</keyword>
<dbReference type="EMBL" id="JAXOVC010000010">
    <property type="protein sequence ID" value="KAK4496774.1"/>
    <property type="molecule type" value="Genomic_DNA"/>
</dbReference>
<comment type="caution">
    <text evidence="6">The sequence shown here is derived from an EMBL/GenBank/DDBJ whole genome shotgun (WGS) entry which is preliminary data.</text>
</comment>
<dbReference type="PROSITE" id="PS50263">
    <property type="entry name" value="CN_HYDROLASE"/>
    <property type="match status" value="1"/>
</dbReference>
<dbReference type="PANTHER" id="PTHR46044:SF14">
    <property type="entry name" value="ARYLACETONITRILASE"/>
    <property type="match status" value="1"/>
</dbReference>
<evidence type="ECO:0000313" key="6">
    <source>
        <dbReference type="EMBL" id="KAK4496774.1"/>
    </source>
</evidence>
<evidence type="ECO:0000256" key="2">
    <source>
        <dbReference type="ARBA" id="ARBA00022801"/>
    </source>
</evidence>
<sequence>MPSLRKILMATASLAVSQVSSSPTSETNFTVAMVRAPPPNWPLPILSTNWTGITLNLSQAVDRGIELTAESVQNNASLISFPELWFPAYPSGSNKNNWYRDQLPSYVQNCLVVGSEDWSRLVTAAQDGGIYLAFGFCERTDHSIFMAQALISPSGDLLVHRHKLRPSGEERFIFSDGSMDMSNVVTTPHGRIGLLECYEHFWPSMTIPMQAQLENIHLFEFPYLVDDNVEGANWWEVTAVNQGAEAHYAVLSGAYVFHPGIGAVWVMNPNGTVAASVSSEVDFDEVPMLYHSIDTTSINSSKTYDVDGGVSWGVVEQIRNGFPSHIPRDPGTFVDHHEVSISALTSGNFSGGE</sequence>
<proteinExistence type="inferred from homology"/>
<dbReference type="InterPro" id="IPR036526">
    <property type="entry name" value="C-N_Hydrolase_sf"/>
</dbReference>
<organism evidence="6 7">
    <name type="scientific">Zasmidium cellare</name>
    <name type="common">Wine cellar mold</name>
    <name type="synonym">Racodium cellare</name>
    <dbReference type="NCBI Taxonomy" id="395010"/>
    <lineage>
        <taxon>Eukaryota</taxon>
        <taxon>Fungi</taxon>
        <taxon>Dikarya</taxon>
        <taxon>Ascomycota</taxon>
        <taxon>Pezizomycotina</taxon>
        <taxon>Dothideomycetes</taxon>
        <taxon>Dothideomycetidae</taxon>
        <taxon>Mycosphaerellales</taxon>
        <taxon>Mycosphaerellaceae</taxon>
        <taxon>Zasmidium</taxon>
    </lineage>
</organism>
<reference evidence="6 7" key="1">
    <citation type="journal article" date="2023" name="G3 (Bethesda)">
        <title>A chromosome-level genome assembly of Zasmidium syzygii isolated from banana leaves.</title>
        <authorList>
            <person name="van Westerhoven A.C."/>
            <person name="Mehrabi R."/>
            <person name="Talebi R."/>
            <person name="Steentjes M.B.F."/>
            <person name="Corcolon B."/>
            <person name="Chong P.A."/>
            <person name="Kema G.H.J."/>
            <person name="Seidl M.F."/>
        </authorList>
    </citation>
    <scope>NUCLEOTIDE SEQUENCE [LARGE SCALE GENOMIC DNA]</scope>
    <source>
        <strain evidence="6 7">P124</strain>
    </source>
</reference>
<gene>
    <name evidence="6" type="ORF">PRZ48_012757</name>
</gene>
<dbReference type="Proteomes" id="UP001305779">
    <property type="component" value="Unassembled WGS sequence"/>
</dbReference>
<accession>A0ABR0E5R7</accession>
<evidence type="ECO:0000313" key="7">
    <source>
        <dbReference type="Proteomes" id="UP001305779"/>
    </source>
</evidence>
<evidence type="ECO:0000259" key="5">
    <source>
        <dbReference type="PROSITE" id="PS50263"/>
    </source>
</evidence>
<dbReference type="SUPFAM" id="SSF56317">
    <property type="entry name" value="Carbon-nitrogen hydrolase"/>
    <property type="match status" value="1"/>
</dbReference>